<feature type="transmembrane region" description="Helical" evidence="6">
    <location>
        <begin position="52"/>
        <end position="69"/>
    </location>
</feature>
<evidence type="ECO:0000256" key="4">
    <source>
        <dbReference type="ARBA" id="ARBA00022989"/>
    </source>
</evidence>
<dbReference type="EMBL" id="JAEQNB010000004">
    <property type="protein sequence ID" value="MBL0387540.1"/>
    <property type="molecule type" value="Genomic_DNA"/>
</dbReference>
<evidence type="ECO:0000313" key="8">
    <source>
        <dbReference type="Proteomes" id="UP000602284"/>
    </source>
</evidence>
<comment type="caution">
    <text evidence="7">The sequence shown here is derived from an EMBL/GenBank/DDBJ whole genome shotgun (WGS) entry which is preliminary data.</text>
</comment>
<evidence type="ECO:0000256" key="2">
    <source>
        <dbReference type="ARBA" id="ARBA00009142"/>
    </source>
</evidence>
<evidence type="ECO:0000256" key="5">
    <source>
        <dbReference type="ARBA" id="ARBA00023136"/>
    </source>
</evidence>
<proteinExistence type="inferred from homology"/>
<accession>A0ABS1JBC7</accession>
<dbReference type="Proteomes" id="UP000602284">
    <property type="component" value="Unassembled WGS sequence"/>
</dbReference>
<feature type="transmembrane region" description="Helical" evidence="6">
    <location>
        <begin position="145"/>
        <end position="178"/>
    </location>
</feature>
<dbReference type="PANTHER" id="PTHR43701">
    <property type="entry name" value="MEMBRANE TRANSPORTER PROTEIN MJ0441-RELATED"/>
    <property type="match status" value="1"/>
</dbReference>
<evidence type="ECO:0000313" key="7">
    <source>
        <dbReference type="EMBL" id="MBL0387540.1"/>
    </source>
</evidence>
<dbReference type="PANTHER" id="PTHR43701:SF13">
    <property type="entry name" value="MEMBRANE TRANSPORTER PROTEIN YRKJ-RELATED"/>
    <property type="match status" value="1"/>
</dbReference>
<reference evidence="7 8" key="1">
    <citation type="submission" date="2021-01" db="EMBL/GenBank/DDBJ databases">
        <title>Tumebacillus sp. strain ITR2 16S ribosomal RNA gene Genome sequencing and assembly.</title>
        <authorList>
            <person name="Kang M."/>
        </authorList>
    </citation>
    <scope>NUCLEOTIDE SEQUENCE [LARGE SCALE GENOMIC DNA]</scope>
    <source>
        <strain evidence="7 8">ITR2</strain>
    </source>
</reference>
<evidence type="ECO:0000256" key="6">
    <source>
        <dbReference type="RuleBase" id="RU363041"/>
    </source>
</evidence>
<organism evidence="7 8">
    <name type="scientific">Tumebacillus amylolyticus</name>
    <dbReference type="NCBI Taxonomy" id="2801339"/>
    <lineage>
        <taxon>Bacteria</taxon>
        <taxon>Bacillati</taxon>
        <taxon>Bacillota</taxon>
        <taxon>Bacilli</taxon>
        <taxon>Bacillales</taxon>
        <taxon>Alicyclobacillaceae</taxon>
        <taxon>Tumebacillus</taxon>
    </lineage>
</organism>
<dbReference type="Pfam" id="PF01925">
    <property type="entry name" value="TauE"/>
    <property type="match status" value="1"/>
</dbReference>
<feature type="transmembrane region" description="Helical" evidence="6">
    <location>
        <begin position="81"/>
        <end position="100"/>
    </location>
</feature>
<keyword evidence="3 6" id="KW-0812">Transmembrane</keyword>
<keyword evidence="6" id="KW-1003">Cell membrane</keyword>
<keyword evidence="4 6" id="KW-1133">Transmembrane helix</keyword>
<feature type="transmembrane region" description="Helical" evidence="6">
    <location>
        <begin position="184"/>
        <end position="203"/>
    </location>
</feature>
<dbReference type="RefSeq" id="WP_201635652.1">
    <property type="nucleotide sequence ID" value="NZ_JAEQNB010000004.1"/>
</dbReference>
<feature type="transmembrane region" description="Helical" evidence="6">
    <location>
        <begin position="7"/>
        <end position="32"/>
    </location>
</feature>
<evidence type="ECO:0000256" key="1">
    <source>
        <dbReference type="ARBA" id="ARBA00004141"/>
    </source>
</evidence>
<feature type="transmembrane region" description="Helical" evidence="6">
    <location>
        <begin position="210"/>
        <end position="228"/>
    </location>
</feature>
<name>A0ABS1JBC7_9BACL</name>
<sequence length="267" mass="27797">MTAADVAVYVIIGLIGSFCSGLLGVGGAIVTYPLLFFVPPLFGAYAMTPNEISAVTMFQVFASSGIGMLMYRKSPWLNRSVVLTIGGGMTGGSLIGSLLSGFMPGQVIHILYGCMALLAVVLMLKKRQGGTLESAEPPAHIEFKRSLAITLAVAVGLLSGIVGAGGSFLLIPIMLGILKLPTRTAIASSLIVVFLSSIGGVIGKSAGGHVHIALTAMIVAASLFGSTFGARIGQRMNVQVLRLVLVAIIFVSALNIWGELIYKWIET</sequence>
<protein>
    <recommendedName>
        <fullName evidence="6">Probable membrane transporter protein</fullName>
    </recommendedName>
</protein>
<keyword evidence="8" id="KW-1185">Reference proteome</keyword>
<gene>
    <name evidence="7" type="ORF">JJB07_12915</name>
</gene>
<dbReference type="InterPro" id="IPR002781">
    <property type="entry name" value="TM_pro_TauE-like"/>
</dbReference>
<keyword evidence="5 6" id="KW-0472">Membrane</keyword>
<evidence type="ECO:0000256" key="3">
    <source>
        <dbReference type="ARBA" id="ARBA00022692"/>
    </source>
</evidence>
<comment type="subcellular location">
    <subcellularLocation>
        <location evidence="6">Cell membrane</location>
        <topology evidence="6">Multi-pass membrane protein</topology>
    </subcellularLocation>
    <subcellularLocation>
        <location evidence="1">Membrane</location>
        <topology evidence="1">Multi-pass membrane protein</topology>
    </subcellularLocation>
</comment>
<dbReference type="InterPro" id="IPR051598">
    <property type="entry name" value="TSUP/Inactive_protease-like"/>
</dbReference>
<feature type="transmembrane region" description="Helical" evidence="6">
    <location>
        <begin position="240"/>
        <end position="262"/>
    </location>
</feature>
<comment type="similarity">
    <text evidence="2 6">Belongs to the 4-toluene sulfonate uptake permease (TSUP) (TC 2.A.102) family.</text>
</comment>
<feature type="transmembrane region" description="Helical" evidence="6">
    <location>
        <begin position="106"/>
        <end position="124"/>
    </location>
</feature>